<proteinExistence type="inferred from homology"/>
<keyword evidence="7 12" id="KW-0997">Cell inner membrane</keyword>
<comment type="caution">
    <text evidence="14">The sequence shown here is derived from an EMBL/GenBank/DDBJ whole genome shotgun (WGS) entry which is preliminary data.</text>
</comment>
<dbReference type="Pfam" id="PF03379">
    <property type="entry name" value="CcmB"/>
    <property type="match status" value="1"/>
</dbReference>
<dbReference type="InterPro" id="IPR026031">
    <property type="entry name" value="Cyt_c_CcmB_bac"/>
</dbReference>
<dbReference type="GO" id="GO:0017004">
    <property type="term" value="P:cytochrome complex assembly"/>
    <property type="evidence" value="ECO:0007669"/>
    <property type="project" value="UniProtKB-KW"/>
</dbReference>
<gene>
    <name evidence="14" type="ORF">Tasa_033_020</name>
</gene>
<organism evidence="14 15">
    <name type="scientific">Tanticharoenia sakaeratensis NBRC 103193</name>
    <dbReference type="NCBI Taxonomy" id="1231623"/>
    <lineage>
        <taxon>Bacteria</taxon>
        <taxon>Pseudomonadati</taxon>
        <taxon>Pseudomonadota</taxon>
        <taxon>Alphaproteobacteria</taxon>
        <taxon>Acetobacterales</taxon>
        <taxon>Acetobacteraceae</taxon>
        <taxon>Tanticharoenia</taxon>
    </lineage>
</organism>
<evidence type="ECO:0000256" key="7">
    <source>
        <dbReference type="ARBA" id="ARBA00022519"/>
    </source>
</evidence>
<keyword evidence="6 12" id="KW-1003">Cell membrane</keyword>
<dbReference type="GO" id="GO:1903607">
    <property type="term" value="P:cytochrome c biosynthetic process"/>
    <property type="evidence" value="ECO:0007669"/>
    <property type="project" value="TreeGrafter"/>
</dbReference>
<feature type="transmembrane region" description="Helical" evidence="13">
    <location>
        <begin position="184"/>
        <end position="205"/>
    </location>
</feature>
<protein>
    <recommendedName>
        <fullName evidence="4 12">Heme exporter protein B</fullName>
    </recommendedName>
</protein>
<sequence>MNAHTRTGAPLPQQGQALRPAVRFGAALSALLARDLRLAWRHGADTLAALLFFILAGSLFPLALGPSPDLLRKMAPGIVWVCALLASLLPLDRLFGAELEDGALDQLLLLGLPPSVVAMTKIASHWLTTGLPLLVAATPLALMLDMRGADLPVLLVGLALGTPCLSLLGGLASAIVLGARRGGVLLPLLVLPLATPVLIFGALAVDQARLGLTYGADLDLLGAFLAACLTLCPLAAGAGLRAAVA</sequence>
<evidence type="ECO:0000256" key="13">
    <source>
        <dbReference type="SAM" id="Phobius"/>
    </source>
</evidence>
<evidence type="ECO:0000256" key="11">
    <source>
        <dbReference type="ARBA" id="ARBA00023136"/>
    </source>
</evidence>
<comment type="subcellular location">
    <subcellularLocation>
        <location evidence="2">Cell inner membrane</location>
        <topology evidence="2">Multi-pass membrane protein</topology>
    </subcellularLocation>
</comment>
<evidence type="ECO:0000256" key="6">
    <source>
        <dbReference type="ARBA" id="ARBA00022475"/>
    </source>
</evidence>
<dbReference type="PANTHER" id="PTHR30070">
    <property type="entry name" value="HEME EXPORTER PROTEIN B"/>
    <property type="match status" value="1"/>
</dbReference>
<evidence type="ECO:0000256" key="9">
    <source>
        <dbReference type="ARBA" id="ARBA00022748"/>
    </source>
</evidence>
<dbReference type="PANTHER" id="PTHR30070:SF1">
    <property type="entry name" value="CYTOCHROME C BIOGENESIS B-RELATED"/>
    <property type="match status" value="1"/>
</dbReference>
<dbReference type="EMBL" id="BALE01000033">
    <property type="protein sequence ID" value="GAN54906.1"/>
    <property type="molecule type" value="Genomic_DNA"/>
</dbReference>
<dbReference type="PIRSF" id="PIRSF002764">
    <property type="entry name" value="CcmB"/>
    <property type="match status" value="1"/>
</dbReference>
<feature type="transmembrane region" description="Helical" evidence="13">
    <location>
        <begin position="220"/>
        <end position="244"/>
    </location>
</feature>
<dbReference type="InterPro" id="IPR003544">
    <property type="entry name" value="Cyt_c_biogenesis_CcmB"/>
</dbReference>
<dbReference type="STRING" id="1231623.Tasa_033_020"/>
<keyword evidence="10 13" id="KW-1133">Transmembrane helix</keyword>
<feature type="transmembrane region" description="Helical" evidence="13">
    <location>
        <begin position="153"/>
        <end position="177"/>
    </location>
</feature>
<dbReference type="AlphaFoldDB" id="A0A0D6MN88"/>
<evidence type="ECO:0000256" key="8">
    <source>
        <dbReference type="ARBA" id="ARBA00022692"/>
    </source>
</evidence>
<name>A0A0D6MN88_9PROT</name>
<comment type="function">
    <text evidence="1 12">Required for the export of heme to the periplasm for the biogenesis of c-type cytochromes.</text>
</comment>
<feature type="transmembrane region" description="Helical" evidence="13">
    <location>
        <begin position="47"/>
        <end position="65"/>
    </location>
</feature>
<evidence type="ECO:0000256" key="5">
    <source>
        <dbReference type="ARBA" id="ARBA00022448"/>
    </source>
</evidence>
<keyword evidence="9 12" id="KW-0201">Cytochrome c-type biogenesis</keyword>
<evidence type="ECO:0000313" key="15">
    <source>
        <dbReference type="Proteomes" id="UP000032679"/>
    </source>
</evidence>
<evidence type="ECO:0000256" key="12">
    <source>
        <dbReference type="PIRNR" id="PIRNR002764"/>
    </source>
</evidence>
<evidence type="ECO:0000256" key="10">
    <source>
        <dbReference type="ARBA" id="ARBA00022989"/>
    </source>
</evidence>
<comment type="similarity">
    <text evidence="3 12">Belongs to the CcmB/CycW/HelB family.</text>
</comment>
<dbReference type="Proteomes" id="UP000032679">
    <property type="component" value="Unassembled WGS sequence"/>
</dbReference>
<dbReference type="GO" id="GO:0015232">
    <property type="term" value="F:heme transmembrane transporter activity"/>
    <property type="evidence" value="ECO:0007669"/>
    <property type="project" value="InterPro"/>
</dbReference>
<evidence type="ECO:0000313" key="14">
    <source>
        <dbReference type="EMBL" id="GAN54906.1"/>
    </source>
</evidence>
<keyword evidence="5 12" id="KW-0813">Transport</keyword>
<evidence type="ECO:0000256" key="4">
    <source>
        <dbReference type="ARBA" id="ARBA00016452"/>
    </source>
</evidence>
<keyword evidence="11 12" id="KW-0472">Membrane</keyword>
<dbReference type="NCBIfam" id="TIGR01190">
    <property type="entry name" value="ccmB"/>
    <property type="match status" value="1"/>
</dbReference>
<evidence type="ECO:0000256" key="3">
    <source>
        <dbReference type="ARBA" id="ARBA00010544"/>
    </source>
</evidence>
<keyword evidence="8 13" id="KW-0812">Transmembrane</keyword>
<dbReference type="PRINTS" id="PR01414">
    <property type="entry name" value="CCMBBIOGNSIS"/>
</dbReference>
<accession>A0A0D6MN88</accession>
<reference evidence="14 15" key="1">
    <citation type="submission" date="2012-10" db="EMBL/GenBank/DDBJ databases">
        <title>Genome sequencing of Tanticharoenia sakaeratensis NBRC 103193.</title>
        <authorList>
            <person name="Azuma Y."/>
            <person name="Hadano H."/>
            <person name="Hirakawa H."/>
            <person name="Matsushita K."/>
        </authorList>
    </citation>
    <scope>NUCLEOTIDE SEQUENCE [LARGE SCALE GENOMIC DNA]</scope>
    <source>
        <strain evidence="14 15">NBRC 103193</strain>
    </source>
</reference>
<feature type="transmembrane region" description="Helical" evidence="13">
    <location>
        <begin position="77"/>
        <end position="95"/>
    </location>
</feature>
<evidence type="ECO:0000256" key="1">
    <source>
        <dbReference type="ARBA" id="ARBA00002442"/>
    </source>
</evidence>
<dbReference type="GO" id="GO:0005886">
    <property type="term" value="C:plasma membrane"/>
    <property type="evidence" value="ECO:0007669"/>
    <property type="project" value="UniProtKB-SubCell"/>
</dbReference>
<keyword evidence="15" id="KW-1185">Reference proteome</keyword>
<evidence type="ECO:0000256" key="2">
    <source>
        <dbReference type="ARBA" id="ARBA00004429"/>
    </source>
</evidence>